<dbReference type="Proteomes" id="UP001158986">
    <property type="component" value="Unassembled WGS sequence"/>
</dbReference>
<reference evidence="1 2" key="1">
    <citation type="submission" date="2021-11" db="EMBL/GenBank/DDBJ databases">
        <authorList>
            <person name="Islam A."/>
            <person name="Islam S."/>
            <person name="Flora M.S."/>
            <person name="Rahman M."/>
            <person name="Ziaur R.M."/>
            <person name="Epstein J.H."/>
            <person name="Hassan M."/>
            <person name="Klassen M."/>
            <person name="Woodard K."/>
            <person name="Webb A."/>
            <person name="Webby R.J."/>
            <person name="El Zowalaty M.E."/>
        </authorList>
    </citation>
    <scope>NUCLEOTIDE SEQUENCE [LARGE SCALE GENOMIC DNA]</scope>
    <source>
        <strain evidence="1">Pbs1</strain>
    </source>
</reference>
<evidence type="ECO:0000313" key="1">
    <source>
        <dbReference type="EMBL" id="CAH0514516.1"/>
    </source>
</evidence>
<dbReference type="EMBL" id="CAKLCB010000073">
    <property type="protein sequence ID" value="CAH0514516.1"/>
    <property type="molecule type" value="Genomic_DNA"/>
</dbReference>
<keyword evidence="2" id="KW-1185">Reference proteome</keyword>
<sequence length="146" mass="16825">MDHHADFATFDPLAALEAEYAAVITHSRRISNHYSVVKLDDAESYRQWREAKISRALRTKALKTTLTAFIALEQENVEHTQIKLKAEELPLKRESIRLEESKWLAIMQSMQQVKLCPPPWAQGTNITDEELLKLVQQQLGLMNKVE</sequence>
<name>A0ABN8CQJ6_9STRA</name>
<accession>A0ABN8CQJ6</accession>
<organism evidence="1 2">
    <name type="scientific">Peronospora belbahrii</name>
    <dbReference type="NCBI Taxonomy" id="622444"/>
    <lineage>
        <taxon>Eukaryota</taxon>
        <taxon>Sar</taxon>
        <taxon>Stramenopiles</taxon>
        <taxon>Oomycota</taxon>
        <taxon>Peronosporomycetes</taxon>
        <taxon>Peronosporales</taxon>
        <taxon>Peronosporaceae</taxon>
        <taxon>Peronospora</taxon>
    </lineage>
</organism>
<evidence type="ECO:0000313" key="2">
    <source>
        <dbReference type="Proteomes" id="UP001158986"/>
    </source>
</evidence>
<gene>
    <name evidence="1" type="ORF">PBS001_LOCUS1265</name>
</gene>
<protein>
    <submittedName>
        <fullName evidence="1">Uncharacterized protein</fullName>
    </submittedName>
</protein>
<proteinExistence type="predicted"/>
<comment type="caution">
    <text evidence="1">The sequence shown here is derived from an EMBL/GenBank/DDBJ whole genome shotgun (WGS) entry which is preliminary data.</text>
</comment>